<evidence type="ECO:0000256" key="4">
    <source>
        <dbReference type="ARBA" id="ARBA00012045"/>
    </source>
</evidence>
<evidence type="ECO:0000256" key="7">
    <source>
        <dbReference type="ARBA" id="ARBA00022763"/>
    </source>
</evidence>
<dbReference type="GO" id="GO:0046872">
    <property type="term" value="F:metal ion binding"/>
    <property type="evidence" value="ECO:0007669"/>
    <property type="project" value="UniProtKB-KW"/>
</dbReference>
<dbReference type="Pfam" id="PF00730">
    <property type="entry name" value="HhH-GPD"/>
    <property type="match status" value="1"/>
</dbReference>
<dbReference type="GO" id="GO:0000701">
    <property type="term" value="F:purine-specific mismatch base pair DNA N-glycosylase activity"/>
    <property type="evidence" value="ECO:0007669"/>
    <property type="project" value="UniProtKB-EC"/>
</dbReference>
<gene>
    <name evidence="14" type="ORF">CO030_01295</name>
</gene>
<dbReference type="GO" id="GO:0006298">
    <property type="term" value="P:mismatch repair"/>
    <property type="evidence" value="ECO:0007669"/>
    <property type="project" value="TreeGrafter"/>
</dbReference>
<dbReference type="PANTHER" id="PTHR42944">
    <property type="entry name" value="ADENINE DNA GLYCOSYLASE"/>
    <property type="match status" value="1"/>
</dbReference>
<evidence type="ECO:0000256" key="10">
    <source>
        <dbReference type="ARBA" id="ARBA00023014"/>
    </source>
</evidence>
<feature type="domain" description="HhH-GPD" evidence="13">
    <location>
        <begin position="40"/>
        <end position="185"/>
    </location>
</feature>
<dbReference type="PANTHER" id="PTHR42944:SF1">
    <property type="entry name" value="ADENINE DNA GLYCOSYLASE"/>
    <property type="match status" value="1"/>
</dbReference>
<dbReference type="InterPro" id="IPR004036">
    <property type="entry name" value="Endonuclease-III-like_CS2"/>
</dbReference>
<organism evidence="14 15">
    <name type="scientific">Candidatus Magasanikbacteria bacterium CG_4_9_14_0_2_um_filter_42_11</name>
    <dbReference type="NCBI Taxonomy" id="1974643"/>
    <lineage>
        <taxon>Bacteria</taxon>
        <taxon>Candidatus Magasanikiibacteriota</taxon>
    </lineage>
</organism>
<dbReference type="SUPFAM" id="SSF48150">
    <property type="entry name" value="DNA-glycosylase"/>
    <property type="match status" value="1"/>
</dbReference>
<dbReference type="EC" id="3.2.2.31" evidence="4"/>
<comment type="similarity">
    <text evidence="3">Belongs to the Nth/MutY family.</text>
</comment>
<dbReference type="InterPro" id="IPR023170">
    <property type="entry name" value="HhH_base_excis_C"/>
</dbReference>
<evidence type="ECO:0000313" key="14">
    <source>
        <dbReference type="EMBL" id="PJC52752.1"/>
    </source>
</evidence>
<dbReference type="Pfam" id="PF00633">
    <property type="entry name" value="HHH"/>
    <property type="match status" value="1"/>
</dbReference>
<evidence type="ECO:0000256" key="9">
    <source>
        <dbReference type="ARBA" id="ARBA00023004"/>
    </source>
</evidence>
<dbReference type="GO" id="GO:0034039">
    <property type="term" value="F:8-oxo-7,8-dihydroguanine DNA N-glycosylase activity"/>
    <property type="evidence" value="ECO:0007669"/>
    <property type="project" value="TreeGrafter"/>
</dbReference>
<dbReference type="InterPro" id="IPR044298">
    <property type="entry name" value="MIG/MutY"/>
</dbReference>
<protein>
    <recommendedName>
        <fullName evidence="5">Adenine DNA glycosylase</fullName>
        <ecNumber evidence="4">3.2.2.31</ecNumber>
    </recommendedName>
</protein>
<reference evidence="15" key="1">
    <citation type="submission" date="2017-09" db="EMBL/GenBank/DDBJ databases">
        <title>Depth-based differentiation of microbial function through sediment-hosted aquifers and enrichment of novel symbionts in the deep terrestrial subsurface.</title>
        <authorList>
            <person name="Probst A.J."/>
            <person name="Ladd B."/>
            <person name="Jarett J.K."/>
            <person name="Geller-Mcgrath D.E."/>
            <person name="Sieber C.M.K."/>
            <person name="Emerson J.B."/>
            <person name="Anantharaman K."/>
            <person name="Thomas B.C."/>
            <person name="Malmstrom R."/>
            <person name="Stieglmeier M."/>
            <person name="Klingl A."/>
            <person name="Woyke T."/>
            <person name="Ryan C.M."/>
            <person name="Banfield J.F."/>
        </authorList>
    </citation>
    <scope>NUCLEOTIDE SEQUENCE [LARGE SCALE GENOMIC DNA]</scope>
</reference>
<proteinExistence type="inferred from homology"/>
<name>A0A2M8FAJ1_9BACT</name>
<keyword evidence="8" id="KW-0378">Hydrolase</keyword>
<sequence>MTKKQKQLCIDILTWYHKEGRNLPWRKTRNPYRILVSEIMLQQTQVPRVIEKYKEFLRAFPTITALAEAKTADVITVWKGLGYNRRALFLQRTAQAVQKEFRGKFPRTLEELKTLPGVGDYTARAILSFAFDQPTPVLDTNHRKFYQKTFFGDEIKIDAELLKKAEEVIAFIATISLAEITPTQPPPTRGRGSFSLIYHWNQALMDWVSANTEKYTLPKIKKKKKAVPFKETDRYFRGRIVDVLREEGKIGIASLRKCYPEISDERFEKIVKKLEKDHLILRKNQSILLP</sequence>
<dbReference type="InterPro" id="IPR003265">
    <property type="entry name" value="HhH-GPD_domain"/>
</dbReference>
<evidence type="ECO:0000256" key="2">
    <source>
        <dbReference type="ARBA" id="ARBA00001966"/>
    </source>
</evidence>
<keyword evidence="9" id="KW-0408">Iron</keyword>
<keyword evidence="7" id="KW-0227">DNA damage</keyword>
<evidence type="ECO:0000259" key="13">
    <source>
        <dbReference type="SMART" id="SM00478"/>
    </source>
</evidence>
<dbReference type="Proteomes" id="UP000231456">
    <property type="component" value="Unassembled WGS sequence"/>
</dbReference>
<dbReference type="GO" id="GO:0035485">
    <property type="term" value="F:adenine/guanine mispair binding"/>
    <property type="evidence" value="ECO:0007669"/>
    <property type="project" value="TreeGrafter"/>
</dbReference>
<dbReference type="SMART" id="SM00478">
    <property type="entry name" value="ENDO3c"/>
    <property type="match status" value="1"/>
</dbReference>
<keyword evidence="6" id="KW-0479">Metal-binding</keyword>
<dbReference type="InterPro" id="IPR000445">
    <property type="entry name" value="HhH_motif"/>
</dbReference>
<dbReference type="EMBL" id="PFRH01000046">
    <property type="protein sequence ID" value="PJC52752.1"/>
    <property type="molecule type" value="Genomic_DNA"/>
</dbReference>
<dbReference type="GO" id="GO:0006284">
    <property type="term" value="P:base-excision repair"/>
    <property type="evidence" value="ECO:0007669"/>
    <property type="project" value="InterPro"/>
</dbReference>
<dbReference type="Gene3D" id="1.10.340.30">
    <property type="entry name" value="Hypothetical protein, domain 2"/>
    <property type="match status" value="1"/>
</dbReference>
<comment type="cofactor">
    <cofactor evidence="2">
        <name>[4Fe-4S] cluster</name>
        <dbReference type="ChEBI" id="CHEBI:49883"/>
    </cofactor>
</comment>
<dbReference type="GO" id="GO:0032357">
    <property type="term" value="F:oxidized purine DNA binding"/>
    <property type="evidence" value="ECO:0007669"/>
    <property type="project" value="TreeGrafter"/>
</dbReference>
<evidence type="ECO:0000256" key="5">
    <source>
        <dbReference type="ARBA" id="ARBA00022023"/>
    </source>
</evidence>
<dbReference type="Gene3D" id="1.10.1670.10">
    <property type="entry name" value="Helix-hairpin-Helix base-excision DNA repair enzymes (C-terminal)"/>
    <property type="match status" value="1"/>
</dbReference>
<keyword evidence="11" id="KW-0234">DNA repair</keyword>
<evidence type="ECO:0000256" key="3">
    <source>
        <dbReference type="ARBA" id="ARBA00008343"/>
    </source>
</evidence>
<keyword evidence="10" id="KW-0411">Iron-sulfur</keyword>
<dbReference type="PROSITE" id="PS01155">
    <property type="entry name" value="ENDONUCLEASE_III_2"/>
    <property type="match status" value="1"/>
</dbReference>
<evidence type="ECO:0000313" key="15">
    <source>
        <dbReference type="Proteomes" id="UP000231456"/>
    </source>
</evidence>
<evidence type="ECO:0000256" key="6">
    <source>
        <dbReference type="ARBA" id="ARBA00022723"/>
    </source>
</evidence>
<evidence type="ECO:0000256" key="1">
    <source>
        <dbReference type="ARBA" id="ARBA00000843"/>
    </source>
</evidence>
<keyword evidence="12" id="KW-0326">Glycosidase</keyword>
<evidence type="ECO:0000256" key="12">
    <source>
        <dbReference type="ARBA" id="ARBA00023295"/>
    </source>
</evidence>
<dbReference type="GO" id="GO:0051536">
    <property type="term" value="F:iron-sulfur cluster binding"/>
    <property type="evidence" value="ECO:0007669"/>
    <property type="project" value="UniProtKB-KW"/>
</dbReference>
<comment type="catalytic activity">
    <reaction evidence="1">
        <text>Hydrolyzes free adenine bases from 7,8-dihydro-8-oxoguanine:adenine mismatched double-stranded DNA, leaving an apurinic site.</text>
        <dbReference type="EC" id="3.2.2.31"/>
    </reaction>
</comment>
<comment type="caution">
    <text evidence="14">The sequence shown here is derived from an EMBL/GenBank/DDBJ whole genome shotgun (WGS) entry which is preliminary data.</text>
</comment>
<evidence type="ECO:0000256" key="11">
    <source>
        <dbReference type="ARBA" id="ARBA00023204"/>
    </source>
</evidence>
<dbReference type="AlphaFoldDB" id="A0A2M8FAJ1"/>
<evidence type="ECO:0000256" key="8">
    <source>
        <dbReference type="ARBA" id="ARBA00022801"/>
    </source>
</evidence>
<dbReference type="CDD" id="cd00056">
    <property type="entry name" value="ENDO3c"/>
    <property type="match status" value="1"/>
</dbReference>
<accession>A0A2M8FAJ1</accession>
<dbReference type="InterPro" id="IPR011257">
    <property type="entry name" value="DNA_glycosylase"/>
</dbReference>